<organism evidence="2 3">
    <name type="scientific">Heterocephalus glaber</name>
    <name type="common">Naked mole rat</name>
    <dbReference type="NCBI Taxonomy" id="10181"/>
    <lineage>
        <taxon>Eukaryota</taxon>
        <taxon>Metazoa</taxon>
        <taxon>Chordata</taxon>
        <taxon>Craniata</taxon>
        <taxon>Vertebrata</taxon>
        <taxon>Euteleostomi</taxon>
        <taxon>Mammalia</taxon>
        <taxon>Eutheria</taxon>
        <taxon>Euarchontoglires</taxon>
        <taxon>Glires</taxon>
        <taxon>Rodentia</taxon>
        <taxon>Hystricomorpha</taxon>
        <taxon>Bathyergidae</taxon>
        <taxon>Heterocephalus</taxon>
    </lineage>
</organism>
<dbReference type="EMBL" id="JH167599">
    <property type="protein sequence ID" value="EHB02357.1"/>
    <property type="molecule type" value="Genomic_DNA"/>
</dbReference>
<proteinExistence type="predicted"/>
<gene>
    <name evidence="2" type="ORF">GW7_08021</name>
</gene>
<reference evidence="2 3" key="1">
    <citation type="journal article" date="2011" name="Nature">
        <title>Genome sequencing reveals insights into physiology and longevity of the naked mole rat.</title>
        <authorList>
            <person name="Kim E.B."/>
            <person name="Fang X."/>
            <person name="Fushan A.A."/>
            <person name="Huang Z."/>
            <person name="Lobanov A.V."/>
            <person name="Han L."/>
            <person name="Marino S.M."/>
            <person name="Sun X."/>
            <person name="Turanov A.A."/>
            <person name="Yang P."/>
            <person name="Yim S.H."/>
            <person name="Zhao X."/>
            <person name="Kasaikina M.V."/>
            <person name="Stoletzki N."/>
            <person name="Peng C."/>
            <person name="Polak P."/>
            <person name="Xiong Z."/>
            <person name="Kiezun A."/>
            <person name="Zhu Y."/>
            <person name="Chen Y."/>
            <person name="Kryukov G.V."/>
            <person name="Zhang Q."/>
            <person name="Peshkin L."/>
            <person name="Yang L."/>
            <person name="Bronson R.T."/>
            <person name="Buffenstein R."/>
            <person name="Wang B."/>
            <person name="Han C."/>
            <person name="Li Q."/>
            <person name="Chen L."/>
            <person name="Zhao W."/>
            <person name="Sunyaev S.R."/>
            <person name="Park T.J."/>
            <person name="Zhang G."/>
            <person name="Wang J."/>
            <person name="Gladyshev V.N."/>
        </authorList>
    </citation>
    <scope>NUCLEOTIDE SEQUENCE [LARGE SCALE GENOMIC DNA]</scope>
</reference>
<evidence type="ECO:0000256" key="1">
    <source>
        <dbReference type="SAM" id="Phobius"/>
    </source>
</evidence>
<protein>
    <submittedName>
        <fullName evidence="2">Transmembrane protein 49</fullName>
    </submittedName>
</protein>
<name>G5AZ96_HETGA</name>
<sequence length="90" mass="10385">MEHMVAFIGAVPSIGPSLQKTFQEYLDAQRQKLHHRSEEGAPQGKTWLSWIFEKLMVVMGCYFVLSIINSIAQSYAKRIQQRLNSEEKTK</sequence>
<keyword evidence="1" id="KW-1133">Transmembrane helix</keyword>
<evidence type="ECO:0000313" key="3">
    <source>
        <dbReference type="Proteomes" id="UP000006813"/>
    </source>
</evidence>
<accession>G5AZ96</accession>
<keyword evidence="1" id="KW-0472">Membrane</keyword>
<keyword evidence="1 2" id="KW-0812">Transmembrane</keyword>
<dbReference type="AlphaFoldDB" id="G5AZ96"/>
<dbReference type="InParanoid" id="G5AZ96"/>
<dbReference type="Proteomes" id="UP000006813">
    <property type="component" value="Unassembled WGS sequence"/>
</dbReference>
<feature type="transmembrane region" description="Helical" evidence="1">
    <location>
        <begin position="55"/>
        <end position="72"/>
    </location>
</feature>
<evidence type="ECO:0000313" key="2">
    <source>
        <dbReference type="EMBL" id="EHB02357.1"/>
    </source>
</evidence>